<feature type="transmembrane region" description="Helical" evidence="6">
    <location>
        <begin position="160"/>
        <end position="179"/>
    </location>
</feature>
<dbReference type="GO" id="GO:0005886">
    <property type="term" value="C:plasma membrane"/>
    <property type="evidence" value="ECO:0007669"/>
    <property type="project" value="UniProtKB-SubCell"/>
</dbReference>
<dbReference type="GeneID" id="61132123"/>
<dbReference type="EMBL" id="AP006618">
    <property type="protein sequence ID" value="BAD56147.1"/>
    <property type="molecule type" value="Genomic_DNA"/>
</dbReference>
<dbReference type="Pfam" id="PF09678">
    <property type="entry name" value="Caa3_CtaG"/>
    <property type="match status" value="1"/>
</dbReference>
<evidence type="ECO:0000313" key="9">
    <source>
        <dbReference type="Proteomes" id="UP000006820"/>
    </source>
</evidence>
<feature type="transmembrane region" description="Helical" evidence="6">
    <location>
        <begin position="575"/>
        <end position="597"/>
    </location>
</feature>
<feature type="transmembrane region" description="Helical" evidence="6">
    <location>
        <begin position="114"/>
        <end position="131"/>
    </location>
</feature>
<dbReference type="eggNOG" id="COG1276">
    <property type="taxonomic scope" value="Bacteria"/>
</dbReference>
<dbReference type="InterPro" id="IPR019108">
    <property type="entry name" value="Caa3_assmbl_CtaG-rel"/>
</dbReference>
<feature type="transmembrane region" description="Helical" evidence="6">
    <location>
        <begin position="536"/>
        <end position="555"/>
    </location>
</feature>
<dbReference type="PANTHER" id="PTHR34820:SF4">
    <property type="entry name" value="INNER MEMBRANE PROTEIN YEBZ"/>
    <property type="match status" value="1"/>
</dbReference>
<dbReference type="eggNOG" id="COG3336">
    <property type="taxonomic scope" value="Bacteria"/>
</dbReference>
<reference evidence="8 9" key="1">
    <citation type="journal article" date="2004" name="Proc. Natl. Acad. Sci. U.S.A.">
        <title>The complete genomic sequence of Nocardia farcinica IFM 10152.</title>
        <authorList>
            <person name="Ishikawa J."/>
            <person name="Yamashita A."/>
            <person name="Mikami Y."/>
            <person name="Hoshino Y."/>
            <person name="Kurita H."/>
            <person name="Hotta K."/>
            <person name="Shiba T."/>
            <person name="Hattori M."/>
        </authorList>
    </citation>
    <scope>NUCLEOTIDE SEQUENCE [LARGE SCALE GENOMIC DNA]</scope>
    <source>
        <strain evidence="8 9">IFM 10152</strain>
    </source>
</reference>
<feature type="transmembrane region" description="Helical" evidence="6">
    <location>
        <begin position="285"/>
        <end position="305"/>
    </location>
</feature>
<keyword evidence="2" id="KW-1003">Cell membrane</keyword>
<dbReference type="OrthoDB" id="5241646at2"/>
<keyword evidence="3 6" id="KW-0812">Transmembrane</keyword>
<dbReference type="Pfam" id="PF05425">
    <property type="entry name" value="CopD"/>
    <property type="match status" value="1"/>
</dbReference>
<keyword evidence="9" id="KW-1185">Reference proteome</keyword>
<accession>Q5Z094</accession>
<evidence type="ECO:0000256" key="3">
    <source>
        <dbReference type="ARBA" id="ARBA00022692"/>
    </source>
</evidence>
<dbReference type="RefSeq" id="WP_011207832.1">
    <property type="nucleotide sequence ID" value="NC_006361.1"/>
</dbReference>
<dbReference type="PANTHER" id="PTHR34820">
    <property type="entry name" value="INNER MEMBRANE PROTEIN YEBZ"/>
    <property type="match status" value="1"/>
</dbReference>
<evidence type="ECO:0000256" key="1">
    <source>
        <dbReference type="ARBA" id="ARBA00004651"/>
    </source>
</evidence>
<protein>
    <recommendedName>
        <fullName evidence="7">Copper resistance protein D domain-containing protein</fullName>
    </recommendedName>
</protein>
<feature type="transmembrane region" description="Helical" evidence="6">
    <location>
        <begin position="451"/>
        <end position="471"/>
    </location>
</feature>
<dbReference type="AlphaFoldDB" id="Q5Z094"/>
<feature type="transmembrane region" description="Helical" evidence="6">
    <location>
        <begin position="186"/>
        <end position="205"/>
    </location>
</feature>
<dbReference type="Proteomes" id="UP000006820">
    <property type="component" value="Chromosome"/>
</dbReference>
<sequence length="683" mass="71897">MSSPQDPAPATAAPEGARSASAGPFAAVTVVAGAIAAVVAALVVGLSAAQALSLLGIPDPGALTTYGLPAVRALADLFAALTVGALLCAAFLVPPQANGVLDVGGYRAVRMGSNFALAWAVCAALLVPLTVSDTTGQPVADIWRPEQLWRAIGQVDIAEAWRTTVVFALIVAVGARLVLRWGWTPVLFGGSILTMMPLALTGHSASGGSHDVATNSLILHLVAAAVWVGGLFAVLAHALRGGAHTDVATRRFSAIATVAFVVIGVSGVINSWVRVPWDELVTTTYGRLVLAKAAALAILGVIGALQRRSALPALAADPRDRGALIRFAGVEALVFAATMGLAVGLGRTPPPPPVSVPTPAEVELGYDLAGPPTVARMLFDWRFDLIFGTLAIVLAVLYLLGVRRLHARGDSWPVGRTIAWLCACALLLVTTSSGIGRYAPAMFSVHMMQHMALSMLAPILFALGGVVTLALRALPPAGRGGVPGPREWILAAVHNPVSRFLTHPIVASVIFVAGFYALYMGGIYDTFVDSHGAHLLMNLHFLLSGYLFYWVVIGIDPKPRQVEPLTKLGMVFGSLPFHAFFGVALMSMTTVMGGWFFRSLDLGWNGDLLGDQRTGGSLAWASGEVPLVVVMLALLIQWSRSDERMAKRYDRAAERDHDAELAAHNAMFAELARRDGGEREARS</sequence>
<feature type="transmembrane region" description="Helical" evidence="6">
    <location>
        <begin position="325"/>
        <end position="345"/>
    </location>
</feature>
<feature type="transmembrane region" description="Helical" evidence="6">
    <location>
        <begin position="251"/>
        <end position="273"/>
    </location>
</feature>
<evidence type="ECO:0000313" key="8">
    <source>
        <dbReference type="EMBL" id="BAD56147.1"/>
    </source>
</evidence>
<feature type="transmembrane region" description="Helical" evidence="6">
    <location>
        <begin position="385"/>
        <end position="405"/>
    </location>
</feature>
<dbReference type="InterPro" id="IPR008457">
    <property type="entry name" value="Cu-R_CopD_dom"/>
</dbReference>
<gene>
    <name evidence="8" type="ordered locus">NFA_13020</name>
</gene>
<feature type="transmembrane region" description="Helical" evidence="6">
    <location>
        <begin position="617"/>
        <end position="638"/>
    </location>
</feature>
<keyword evidence="4 6" id="KW-1133">Transmembrane helix</keyword>
<evidence type="ECO:0000256" key="4">
    <source>
        <dbReference type="ARBA" id="ARBA00022989"/>
    </source>
</evidence>
<dbReference type="HOGENOM" id="CLU_016803_0_0_11"/>
<feature type="domain" description="Copper resistance protein D" evidence="7">
    <location>
        <begin position="248"/>
        <end position="345"/>
    </location>
</feature>
<feature type="transmembrane region" description="Helical" evidence="6">
    <location>
        <begin position="217"/>
        <end position="239"/>
    </location>
</feature>
<organism evidence="8 9">
    <name type="scientific">Nocardia farcinica (strain IFM 10152)</name>
    <dbReference type="NCBI Taxonomy" id="247156"/>
    <lineage>
        <taxon>Bacteria</taxon>
        <taxon>Bacillati</taxon>
        <taxon>Actinomycetota</taxon>
        <taxon>Actinomycetes</taxon>
        <taxon>Mycobacteriales</taxon>
        <taxon>Nocardiaceae</taxon>
        <taxon>Nocardia</taxon>
    </lineage>
</organism>
<keyword evidence="5 6" id="KW-0472">Membrane</keyword>
<feature type="transmembrane region" description="Helical" evidence="6">
    <location>
        <begin position="417"/>
        <end position="439"/>
    </location>
</feature>
<name>Q5Z094_NOCFA</name>
<proteinExistence type="predicted"/>
<evidence type="ECO:0000259" key="7">
    <source>
        <dbReference type="Pfam" id="PF05425"/>
    </source>
</evidence>
<dbReference type="STRING" id="247156.NFA_13020"/>
<comment type="subcellular location">
    <subcellularLocation>
        <location evidence="1">Cell membrane</location>
        <topology evidence="1">Multi-pass membrane protein</topology>
    </subcellularLocation>
</comment>
<dbReference type="InterPro" id="IPR032694">
    <property type="entry name" value="CopC/D"/>
</dbReference>
<feature type="transmembrane region" description="Helical" evidence="6">
    <location>
        <begin position="25"/>
        <end position="53"/>
    </location>
</feature>
<dbReference type="KEGG" id="nfa:NFA_13020"/>
<evidence type="ECO:0000256" key="2">
    <source>
        <dbReference type="ARBA" id="ARBA00022475"/>
    </source>
</evidence>
<evidence type="ECO:0000256" key="5">
    <source>
        <dbReference type="ARBA" id="ARBA00023136"/>
    </source>
</evidence>
<feature type="transmembrane region" description="Helical" evidence="6">
    <location>
        <begin position="505"/>
        <end position="524"/>
    </location>
</feature>
<feature type="transmembrane region" description="Helical" evidence="6">
    <location>
        <begin position="73"/>
        <end position="93"/>
    </location>
</feature>
<dbReference type="GO" id="GO:0006825">
    <property type="term" value="P:copper ion transport"/>
    <property type="evidence" value="ECO:0007669"/>
    <property type="project" value="InterPro"/>
</dbReference>
<evidence type="ECO:0000256" key="6">
    <source>
        <dbReference type="SAM" id="Phobius"/>
    </source>
</evidence>